<dbReference type="AlphaFoldDB" id="A0A317CPP0"/>
<evidence type="ECO:0000313" key="9">
    <source>
        <dbReference type="Proteomes" id="UP000245539"/>
    </source>
</evidence>
<dbReference type="GO" id="GO:0015036">
    <property type="term" value="F:disulfide oxidoreductase activity"/>
    <property type="evidence" value="ECO:0007669"/>
    <property type="project" value="UniProtKB-ARBA"/>
</dbReference>
<proteinExistence type="predicted"/>
<keyword evidence="3" id="KW-1015">Disulfide bond</keyword>
<keyword evidence="9" id="KW-1185">Reference proteome</keyword>
<protein>
    <submittedName>
        <fullName evidence="8">TlpA family protein disulfide reductase</fullName>
    </submittedName>
</protein>
<dbReference type="InterPro" id="IPR000866">
    <property type="entry name" value="AhpC/TSA"/>
</dbReference>
<name>A0A317CPP0_9GAMM</name>
<accession>A0A317CPP0</accession>
<dbReference type="GO" id="GO:0030313">
    <property type="term" value="C:cell envelope"/>
    <property type="evidence" value="ECO:0007669"/>
    <property type="project" value="UniProtKB-SubCell"/>
</dbReference>
<keyword evidence="6" id="KW-0732">Signal</keyword>
<feature type="region of interest" description="Disordered" evidence="5">
    <location>
        <begin position="151"/>
        <end position="176"/>
    </location>
</feature>
<dbReference type="PROSITE" id="PS51352">
    <property type="entry name" value="THIOREDOXIN_2"/>
    <property type="match status" value="1"/>
</dbReference>
<dbReference type="CDD" id="cd02966">
    <property type="entry name" value="TlpA_like_family"/>
    <property type="match status" value="1"/>
</dbReference>
<organism evidence="8 9">
    <name type="scientific">Leucothrix pacifica</name>
    <dbReference type="NCBI Taxonomy" id="1247513"/>
    <lineage>
        <taxon>Bacteria</taxon>
        <taxon>Pseudomonadati</taxon>
        <taxon>Pseudomonadota</taxon>
        <taxon>Gammaproteobacteria</taxon>
        <taxon>Thiotrichales</taxon>
        <taxon>Thiotrichaceae</taxon>
        <taxon>Leucothrix</taxon>
    </lineage>
</organism>
<evidence type="ECO:0000256" key="4">
    <source>
        <dbReference type="ARBA" id="ARBA00023284"/>
    </source>
</evidence>
<evidence type="ECO:0000256" key="5">
    <source>
        <dbReference type="SAM" id="MobiDB-lite"/>
    </source>
</evidence>
<dbReference type="InterPro" id="IPR017937">
    <property type="entry name" value="Thioredoxin_CS"/>
</dbReference>
<evidence type="ECO:0000259" key="7">
    <source>
        <dbReference type="PROSITE" id="PS51352"/>
    </source>
</evidence>
<dbReference type="Pfam" id="PF00578">
    <property type="entry name" value="AhpC-TSA"/>
    <property type="match status" value="1"/>
</dbReference>
<dbReference type="OrthoDB" id="9799347at2"/>
<dbReference type="GO" id="GO:0016209">
    <property type="term" value="F:antioxidant activity"/>
    <property type="evidence" value="ECO:0007669"/>
    <property type="project" value="InterPro"/>
</dbReference>
<dbReference type="InterPro" id="IPR013766">
    <property type="entry name" value="Thioredoxin_domain"/>
</dbReference>
<dbReference type="InterPro" id="IPR050553">
    <property type="entry name" value="Thioredoxin_ResA/DsbE_sf"/>
</dbReference>
<keyword evidence="4" id="KW-0676">Redox-active center</keyword>
<feature type="compositionally biased region" description="Basic and acidic residues" evidence="5">
    <location>
        <begin position="152"/>
        <end position="168"/>
    </location>
</feature>
<feature type="signal peptide" evidence="6">
    <location>
        <begin position="1"/>
        <end position="19"/>
    </location>
</feature>
<dbReference type="GO" id="GO:0017004">
    <property type="term" value="P:cytochrome complex assembly"/>
    <property type="evidence" value="ECO:0007669"/>
    <property type="project" value="UniProtKB-KW"/>
</dbReference>
<dbReference type="EMBL" id="QGKM01000003">
    <property type="protein sequence ID" value="PWR00529.1"/>
    <property type="molecule type" value="Genomic_DNA"/>
</dbReference>
<feature type="domain" description="Thioredoxin" evidence="7">
    <location>
        <begin position="16"/>
        <end position="154"/>
    </location>
</feature>
<evidence type="ECO:0000256" key="2">
    <source>
        <dbReference type="ARBA" id="ARBA00022748"/>
    </source>
</evidence>
<dbReference type="PANTHER" id="PTHR42852">
    <property type="entry name" value="THIOL:DISULFIDE INTERCHANGE PROTEIN DSBE"/>
    <property type="match status" value="1"/>
</dbReference>
<reference evidence="8 9" key="1">
    <citation type="submission" date="2018-05" db="EMBL/GenBank/DDBJ databases">
        <title>Leucothrix arctica sp. nov., isolated from Arctic seawater.</title>
        <authorList>
            <person name="Choi A."/>
            <person name="Baek K."/>
        </authorList>
    </citation>
    <scope>NUCLEOTIDE SEQUENCE [LARGE SCALE GENOMIC DNA]</scope>
    <source>
        <strain evidence="8 9">JCM 18388</strain>
    </source>
</reference>
<evidence type="ECO:0000256" key="3">
    <source>
        <dbReference type="ARBA" id="ARBA00023157"/>
    </source>
</evidence>
<gene>
    <name evidence="8" type="ORF">DKW60_01545</name>
</gene>
<dbReference type="Proteomes" id="UP000245539">
    <property type="component" value="Unassembled WGS sequence"/>
</dbReference>
<dbReference type="PROSITE" id="PS00194">
    <property type="entry name" value="THIOREDOXIN_1"/>
    <property type="match status" value="1"/>
</dbReference>
<evidence type="ECO:0000256" key="6">
    <source>
        <dbReference type="SAM" id="SignalP"/>
    </source>
</evidence>
<comment type="caution">
    <text evidence="8">The sequence shown here is derived from an EMBL/GenBank/DDBJ whole genome shotgun (WGS) entry which is preliminary data.</text>
</comment>
<dbReference type="SUPFAM" id="SSF52833">
    <property type="entry name" value="Thioredoxin-like"/>
    <property type="match status" value="1"/>
</dbReference>
<keyword evidence="2" id="KW-0201">Cytochrome c-type biogenesis</keyword>
<dbReference type="PANTHER" id="PTHR42852:SF6">
    <property type="entry name" value="THIOL:DISULFIDE INTERCHANGE PROTEIN DSBE"/>
    <property type="match status" value="1"/>
</dbReference>
<dbReference type="Gene3D" id="3.40.30.10">
    <property type="entry name" value="Glutaredoxin"/>
    <property type="match status" value="1"/>
</dbReference>
<dbReference type="RefSeq" id="WP_109835900.1">
    <property type="nucleotide sequence ID" value="NZ_QGKM01000003.1"/>
</dbReference>
<sequence>MLYLRFIFLSILLIGTAKAEPVKDFTFQDMSGKTHSLSDYRGKWVVANYWAIFCPPCRVEIPDLIRSVEDNPDNLVVLGMDAGMDSNETLQKFIDEQKINYPIIPTQDSTMYAFGEVVGIPTTFIISPEGELVDKHVGLLTYDNLKVYMNPDESKKNDPQPDPEEKGFWGRLFDWS</sequence>
<dbReference type="InterPro" id="IPR036249">
    <property type="entry name" value="Thioredoxin-like_sf"/>
</dbReference>
<feature type="chain" id="PRO_5016397280" evidence="6">
    <location>
        <begin position="20"/>
        <end position="176"/>
    </location>
</feature>
<comment type="subcellular location">
    <subcellularLocation>
        <location evidence="1">Cell envelope</location>
    </subcellularLocation>
</comment>
<evidence type="ECO:0000256" key="1">
    <source>
        <dbReference type="ARBA" id="ARBA00004196"/>
    </source>
</evidence>
<evidence type="ECO:0000313" key="8">
    <source>
        <dbReference type="EMBL" id="PWR00529.1"/>
    </source>
</evidence>